<dbReference type="GeneID" id="112283449"/>
<dbReference type="EnsemblPlants" id="Pp3c6_6280V3.2">
    <property type="protein sequence ID" value="PAC:32978393.CDS.1"/>
    <property type="gene ID" value="Pp3c6_6280"/>
</dbReference>
<reference evidence="8" key="3">
    <citation type="submission" date="2020-12" db="UniProtKB">
        <authorList>
            <consortium name="EnsemblPlants"/>
        </authorList>
    </citation>
    <scope>IDENTIFICATION</scope>
</reference>
<dbReference type="EMBL" id="ABEU02000006">
    <property type="protein sequence ID" value="PNR52208.1"/>
    <property type="molecule type" value="Genomic_DNA"/>
</dbReference>
<dbReference type="Gramene" id="Pp3c6_6280V3.2">
    <property type="protein sequence ID" value="PAC:32978393.CDS.1"/>
    <property type="gene ID" value="Pp3c6_6280"/>
</dbReference>
<protein>
    <recommendedName>
        <fullName evidence="6">Protein EARLY FLOWERING 4 domain-containing protein</fullName>
    </recommendedName>
</protein>
<evidence type="ECO:0000313" key="8">
    <source>
        <dbReference type="EnsemblPlants" id="PAC:32978392.CDS.1"/>
    </source>
</evidence>
<accession>A0A2K1KEK4</accession>
<dbReference type="PaxDb" id="3218-PP1S180_31V6.1"/>
<feature type="compositionally biased region" description="Polar residues" evidence="5">
    <location>
        <begin position="90"/>
        <end position="109"/>
    </location>
</feature>
<feature type="domain" description="Protein EARLY FLOWERING 4" evidence="6">
    <location>
        <begin position="12"/>
        <end position="91"/>
    </location>
</feature>
<evidence type="ECO:0000259" key="6">
    <source>
        <dbReference type="Pfam" id="PF07011"/>
    </source>
</evidence>
<gene>
    <name evidence="8" type="primary">LOC112283449</name>
    <name evidence="7" type="ORF">PHYPA_008582</name>
</gene>
<dbReference type="InterPro" id="IPR009741">
    <property type="entry name" value="EARLY_FLOWERING_4_dom"/>
</dbReference>
<comment type="subcellular location">
    <subcellularLocation>
        <location evidence="1">Nucleus</location>
    </subcellularLocation>
</comment>
<evidence type="ECO:0000256" key="4">
    <source>
        <dbReference type="ARBA" id="ARBA00023242"/>
    </source>
</evidence>
<reference evidence="7 9" key="1">
    <citation type="journal article" date="2008" name="Science">
        <title>The Physcomitrella genome reveals evolutionary insights into the conquest of land by plants.</title>
        <authorList>
            <person name="Rensing S."/>
            <person name="Lang D."/>
            <person name="Zimmer A."/>
            <person name="Terry A."/>
            <person name="Salamov A."/>
            <person name="Shapiro H."/>
            <person name="Nishiyama T."/>
            <person name="Perroud P.-F."/>
            <person name="Lindquist E."/>
            <person name="Kamisugi Y."/>
            <person name="Tanahashi T."/>
            <person name="Sakakibara K."/>
            <person name="Fujita T."/>
            <person name="Oishi K."/>
            <person name="Shin-I T."/>
            <person name="Kuroki Y."/>
            <person name="Toyoda A."/>
            <person name="Suzuki Y."/>
            <person name="Hashimoto A."/>
            <person name="Yamaguchi K."/>
            <person name="Sugano A."/>
            <person name="Kohara Y."/>
            <person name="Fujiyama A."/>
            <person name="Anterola A."/>
            <person name="Aoki S."/>
            <person name="Ashton N."/>
            <person name="Barbazuk W.B."/>
            <person name="Barker E."/>
            <person name="Bennetzen J."/>
            <person name="Bezanilla M."/>
            <person name="Blankenship R."/>
            <person name="Cho S.H."/>
            <person name="Dutcher S."/>
            <person name="Estelle M."/>
            <person name="Fawcett J.A."/>
            <person name="Gundlach H."/>
            <person name="Hanada K."/>
            <person name="Heyl A."/>
            <person name="Hicks K.A."/>
            <person name="Hugh J."/>
            <person name="Lohr M."/>
            <person name="Mayer K."/>
            <person name="Melkozernov A."/>
            <person name="Murata T."/>
            <person name="Nelson D."/>
            <person name="Pils B."/>
            <person name="Prigge M."/>
            <person name="Reiss B."/>
            <person name="Renner T."/>
            <person name="Rombauts S."/>
            <person name="Rushton P."/>
            <person name="Sanderfoot A."/>
            <person name="Schween G."/>
            <person name="Shiu S.-H."/>
            <person name="Stueber K."/>
            <person name="Theodoulou F.L."/>
            <person name="Tu H."/>
            <person name="Van de Peer Y."/>
            <person name="Verrier P.J."/>
            <person name="Waters E."/>
            <person name="Wood A."/>
            <person name="Yang L."/>
            <person name="Cove D."/>
            <person name="Cuming A."/>
            <person name="Hasebe M."/>
            <person name="Lucas S."/>
            <person name="Mishler D.B."/>
            <person name="Reski R."/>
            <person name="Grigoriev I."/>
            <person name="Quatrano R.S."/>
            <person name="Boore J.L."/>
        </authorList>
    </citation>
    <scope>NUCLEOTIDE SEQUENCE [LARGE SCALE GENOMIC DNA]</scope>
    <source>
        <strain evidence="8 9">cv. Gransden 2004</strain>
    </source>
</reference>
<keyword evidence="4" id="KW-0539">Nucleus</keyword>
<comment type="similarity">
    <text evidence="2">Belongs to the EARLY FLOWERING 4 family.</text>
</comment>
<dbReference type="Gramene" id="Pp3c6_6280V3.1">
    <property type="protein sequence ID" value="PAC:32978392.CDS.1"/>
    <property type="gene ID" value="Pp3c6_6280"/>
</dbReference>
<dbReference type="OMA" id="VETIFND"/>
<evidence type="ECO:0000256" key="5">
    <source>
        <dbReference type="SAM" id="MobiDB-lite"/>
    </source>
</evidence>
<proteinExistence type="inferred from homology"/>
<evidence type="ECO:0000256" key="1">
    <source>
        <dbReference type="ARBA" id="ARBA00004123"/>
    </source>
</evidence>
<dbReference type="PANTHER" id="PTHR33469:SF16">
    <property type="entry name" value="PROTEIN ELF4-LIKE 4"/>
    <property type="match status" value="1"/>
</dbReference>
<dbReference type="OrthoDB" id="1895690at2759"/>
<dbReference type="Proteomes" id="UP000006727">
    <property type="component" value="Chromosome 6"/>
</dbReference>
<dbReference type="FunCoup" id="A0A2K1KEK4">
    <property type="interactions" value="548"/>
</dbReference>
<dbReference type="RefSeq" id="XP_024377862.1">
    <property type="nucleotide sequence ID" value="XM_024522094.2"/>
</dbReference>
<organism evidence="7">
    <name type="scientific">Physcomitrium patens</name>
    <name type="common">Spreading-leaved earth moss</name>
    <name type="synonym">Physcomitrella patens</name>
    <dbReference type="NCBI Taxonomy" id="3218"/>
    <lineage>
        <taxon>Eukaryota</taxon>
        <taxon>Viridiplantae</taxon>
        <taxon>Streptophyta</taxon>
        <taxon>Embryophyta</taxon>
        <taxon>Bryophyta</taxon>
        <taxon>Bryophytina</taxon>
        <taxon>Bryopsida</taxon>
        <taxon>Funariidae</taxon>
        <taxon>Funariales</taxon>
        <taxon>Funariaceae</taxon>
        <taxon>Physcomitrium</taxon>
    </lineage>
</organism>
<dbReference type="EnsemblPlants" id="Pp3c6_6280V3.3">
    <property type="protein sequence ID" value="PAC:32978394.CDS.1"/>
    <property type="gene ID" value="Pp3c6_6280"/>
</dbReference>
<sequence>MDRERGDKAPPVDRRVSSIFNNVSRQVQFLLDHNRLLINEINQNHEAKIPEGLTRNVMLIRQLNSNIGKVVDLYANLSSNFSNVFENLQEVNSDPINTTSRPVSNSSGRSVPGVAATQSSGQNPHKKLRSTDFP</sequence>
<keyword evidence="9" id="KW-1185">Reference proteome</keyword>
<evidence type="ECO:0000313" key="7">
    <source>
        <dbReference type="EMBL" id="PNR52208.1"/>
    </source>
</evidence>
<feature type="region of interest" description="Disordered" evidence="5">
    <location>
        <begin position="90"/>
        <end position="134"/>
    </location>
</feature>
<dbReference type="KEGG" id="ppp:112283449"/>
<dbReference type="GO" id="GO:0009649">
    <property type="term" value="P:entrainment of circadian clock"/>
    <property type="evidence" value="ECO:0000318"/>
    <property type="project" value="GO_Central"/>
</dbReference>
<dbReference type="Pfam" id="PF07011">
    <property type="entry name" value="Elf4"/>
    <property type="match status" value="1"/>
</dbReference>
<dbReference type="InterPro" id="IPR040462">
    <property type="entry name" value="EARLY_FLOWERING_4"/>
</dbReference>
<dbReference type="Gramene" id="Pp3c6_6280V3.3">
    <property type="protein sequence ID" value="PAC:32978394.CDS.1"/>
    <property type="gene ID" value="Pp3c6_6280"/>
</dbReference>
<dbReference type="GO" id="GO:0005634">
    <property type="term" value="C:nucleus"/>
    <property type="evidence" value="ECO:0007669"/>
    <property type="project" value="UniProtKB-SubCell"/>
</dbReference>
<dbReference type="GO" id="GO:0048511">
    <property type="term" value="P:rhythmic process"/>
    <property type="evidence" value="ECO:0007669"/>
    <property type="project" value="UniProtKB-KW"/>
</dbReference>
<keyword evidence="3" id="KW-0090">Biological rhythms</keyword>
<name>A0A2K1KEK4_PHYPA</name>
<dbReference type="EnsemblPlants" id="Pp3c6_6280V3.1">
    <property type="protein sequence ID" value="PAC:32978392.CDS.1"/>
    <property type="gene ID" value="Pp3c6_6280"/>
</dbReference>
<evidence type="ECO:0000256" key="3">
    <source>
        <dbReference type="ARBA" id="ARBA00023108"/>
    </source>
</evidence>
<reference evidence="7 9" key="2">
    <citation type="journal article" date="2018" name="Plant J.">
        <title>The Physcomitrella patens chromosome-scale assembly reveals moss genome structure and evolution.</title>
        <authorList>
            <person name="Lang D."/>
            <person name="Ullrich K.K."/>
            <person name="Murat F."/>
            <person name="Fuchs J."/>
            <person name="Jenkins J."/>
            <person name="Haas F.B."/>
            <person name="Piednoel M."/>
            <person name="Gundlach H."/>
            <person name="Van Bel M."/>
            <person name="Meyberg R."/>
            <person name="Vives C."/>
            <person name="Morata J."/>
            <person name="Symeonidi A."/>
            <person name="Hiss M."/>
            <person name="Muchero W."/>
            <person name="Kamisugi Y."/>
            <person name="Saleh O."/>
            <person name="Blanc G."/>
            <person name="Decker E.L."/>
            <person name="van Gessel N."/>
            <person name="Grimwood J."/>
            <person name="Hayes R.D."/>
            <person name="Graham S.W."/>
            <person name="Gunter L.E."/>
            <person name="McDaniel S.F."/>
            <person name="Hoernstein S.N.W."/>
            <person name="Larsson A."/>
            <person name="Li F.W."/>
            <person name="Perroud P.F."/>
            <person name="Phillips J."/>
            <person name="Ranjan P."/>
            <person name="Rokshar D.S."/>
            <person name="Rothfels C.J."/>
            <person name="Schneider L."/>
            <person name="Shu S."/>
            <person name="Stevenson D.W."/>
            <person name="Thummler F."/>
            <person name="Tillich M."/>
            <person name="Villarreal Aguilar J.C."/>
            <person name="Widiez T."/>
            <person name="Wong G.K."/>
            <person name="Wymore A."/>
            <person name="Zhang Y."/>
            <person name="Zimmer A.D."/>
            <person name="Quatrano R.S."/>
            <person name="Mayer K.F.X."/>
            <person name="Goodstein D."/>
            <person name="Casacuberta J.M."/>
            <person name="Vandepoele K."/>
            <person name="Reski R."/>
            <person name="Cuming A.C."/>
            <person name="Tuskan G.A."/>
            <person name="Maumus F."/>
            <person name="Salse J."/>
            <person name="Schmutz J."/>
            <person name="Rensing S.A."/>
        </authorList>
    </citation>
    <scope>NUCLEOTIDE SEQUENCE [LARGE SCALE GENOMIC DNA]</scope>
    <source>
        <strain evidence="8 9">cv. Gransden 2004</strain>
    </source>
</reference>
<evidence type="ECO:0000313" key="9">
    <source>
        <dbReference type="Proteomes" id="UP000006727"/>
    </source>
</evidence>
<dbReference type="AlphaFoldDB" id="A0A2K1KEK4"/>
<dbReference type="RefSeq" id="XP_024377864.1">
    <property type="nucleotide sequence ID" value="XM_024522096.2"/>
</dbReference>
<dbReference type="STRING" id="3218.A0A2K1KEK4"/>
<dbReference type="GO" id="GO:0042753">
    <property type="term" value="P:positive regulation of circadian rhythm"/>
    <property type="evidence" value="ECO:0007669"/>
    <property type="project" value="InterPro"/>
</dbReference>
<evidence type="ECO:0000256" key="2">
    <source>
        <dbReference type="ARBA" id="ARBA00009514"/>
    </source>
</evidence>
<dbReference type="PANTHER" id="PTHR33469">
    <property type="entry name" value="PROTEIN ELF4-LIKE 4"/>
    <property type="match status" value="1"/>
</dbReference>